<sequence length="225" mass="24084">MSTFKAKSKEIVIAGYTHKIETQSLGKGDGTFKPIHQWGKSTVGGKKVLKSPLSFFMSGCSNQSGAVGVGLGVITNTQDVAYEGLSAYLVKGDSGQCTGVLVGTPEQQPGPCSCRFVIEKSGQSASLTENIAAPKELELAAHNAPLHQEPEEEEEEKKSWIEIELVGEDDQPVAGERYRITLPDGITVAQGTTDSKGLARITGIDPGTCQIMFPDLDKDAWEKKE</sequence>
<dbReference type="AlphaFoldDB" id="A0A176RSF3"/>
<dbReference type="EMBL" id="LUTY01003149">
    <property type="protein sequence ID" value="OAD18647.1"/>
    <property type="molecule type" value="Genomic_DNA"/>
</dbReference>
<comment type="caution">
    <text evidence="1">The sequence shown here is derived from an EMBL/GenBank/DDBJ whole genome shotgun (WGS) entry which is preliminary data.</text>
</comment>
<proteinExistence type="predicted"/>
<keyword evidence="2" id="KW-1185">Reference proteome</keyword>
<accession>A0A176RSF3</accession>
<evidence type="ECO:0000313" key="1">
    <source>
        <dbReference type="EMBL" id="OAD18647.1"/>
    </source>
</evidence>
<dbReference type="Proteomes" id="UP000076962">
    <property type="component" value="Unassembled WGS sequence"/>
</dbReference>
<organism evidence="1 2">
    <name type="scientific">Candidatus Thiomargarita nelsonii</name>
    <dbReference type="NCBI Taxonomy" id="1003181"/>
    <lineage>
        <taxon>Bacteria</taxon>
        <taxon>Pseudomonadati</taxon>
        <taxon>Pseudomonadota</taxon>
        <taxon>Gammaproteobacteria</taxon>
        <taxon>Thiotrichales</taxon>
        <taxon>Thiotrichaceae</taxon>
        <taxon>Thiomargarita</taxon>
    </lineage>
</organism>
<reference evidence="1 2" key="1">
    <citation type="submission" date="2016-05" db="EMBL/GenBank/DDBJ databases">
        <title>Single-cell genome of chain-forming Candidatus Thiomargarita nelsonii and comparison to other large sulfur-oxidizing bacteria.</title>
        <authorList>
            <person name="Winkel M."/>
            <person name="Salman V."/>
            <person name="Woyke T."/>
            <person name="Schulz-Vogt H."/>
            <person name="Richter M."/>
            <person name="Flood B."/>
            <person name="Bailey J."/>
            <person name="Amann R."/>
            <person name="Mussmann M."/>
        </authorList>
    </citation>
    <scope>NUCLEOTIDE SEQUENCE [LARGE SCALE GENOMIC DNA]</scope>
    <source>
        <strain evidence="1 2">THI036</strain>
    </source>
</reference>
<evidence type="ECO:0000313" key="2">
    <source>
        <dbReference type="Proteomes" id="UP000076962"/>
    </source>
</evidence>
<gene>
    <name evidence="1" type="ORF">THIOM_005748</name>
</gene>
<name>A0A176RSF3_9GAMM</name>
<protein>
    <submittedName>
        <fullName evidence="1">Uncharacterized protein</fullName>
    </submittedName>
</protein>